<dbReference type="InterPro" id="IPR011042">
    <property type="entry name" value="6-blade_b-propeller_TolB-like"/>
</dbReference>
<feature type="region of interest" description="Disordered" evidence="1">
    <location>
        <begin position="19"/>
        <end position="64"/>
    </location>
</feature>
<dbReference type="AlphaFoldDB" id="A0A3L8P5W9"/>
<sequence>MRRRTFLSAAGLLALAGCAPDDDGSASSTPSATTSTSAASPSATAGTTATASPTPTATATSAPANGSATVVRTLATGLDVPWGLALLPDGGVLVATRDDYRIHRLDVGTGTVTTVATVPGVVSNVDEQGEAGLLGLAVSPSYATDRRIYLYYSTDDDNRIAWATYDSSASAGKQLGSLHVVLRGIPHGVHHNGGRIAFGPDGMLYAGTGESGQEDLAQDKTSLGGKVLRMTPSGGVPSNNPFGSVVWSYGHRNVQGLAFDPAGRLWASEFGDKEADELNLIRRGRNYGWPATQGSTDDAAYTSPVAQWGTEEDSPSGIAYVNGAVWMAALQGERLWRIRLSGARAVGEPQAFLTGRYGRLRSVLALGGNRVLVTTSNRDGRTSAGSSDDRILLLRVR</sequence>
<dbReference type="PROSITE" id="PS51257">
    <property type="entry name" value="PROKAR_LIPOPROTEIN"/>
    <property type="match status" value="1"/>
</dbReference>
<dbReference type="Proteomes" id="UP000281708">
    <property type="component" value="Unassembled WGS sequence"/>
</dbReference>
<dbReference type="EMBL" id="RDBE01000001">
    <property type="protein sequence ID" value="RLV50816.1"/>
    <property type="molecule type" value="Genomic_DNA"/>
</dbReference>
<evidence type="ECO:0000313" key="4">
    <source>
        <dbReference type="EMBL" id="RLV50816.1"/>
    </source>
</evidence>
<evidence type="ECO:0000313" key="5">
    <source>
        <dbReference type="Proteomes" id="UP000281708"/>
    </source>
</evidence>
<feature type="domain" description="Glucose/Sorbosone dehydrogenase" evidence="3">
    <location>
        <begin position="78"/>
        <end position="381"/>
    </location>
</feature>
<dbReference type="SUPFAM" id="SSF50952">
    <property type="entry name" value="Soluble quinoprotein glucose dehydrogenase"/>
    <property type="match status" value="1"/>
</dbReference>
<feature type="signal peptide" evidence="2">
    <location>
        <begin position="1"/>
        <end position="19"/>
    </location>
</feature>
<dbReference type="Gene3D" id="2.120.10.30">
    <property type="entry name" value="TolB, C-terminal domain"/>
    <property type="match status" value="1"/>
</dbReference>
<accession>A0A3L8P5W9</accession>
<evidence type="ECO:0000256" key="1">
    <source>
        <dbReference type="SAM" id="MobiDB-lite"/>
    </source>
</evidence>
<dbReference type="RefSeq" id="WP_121804497.1">
    <property type="nucleotide sequence ID" value="NZ_RDBE01000001.1"/>
</dbReference>
<reference evidence="4 5" key="1">
    <citation type="submission" date="2018-10" db="EMBL/GenBank/DDBJ databases">
        <title>Marmoricola sp. 4Q3S-7 whole genome shotgun sequence.</title>
        <authorList>
            <person name="Li F."/>
        </authorList>
    </citation>
    <scope>NUCLEOTIDE SEQUENCE [LARGE SCALE GENOMIC DNA]</scope>
    <source>
        <strain evidence="4 5">4Q3S-7</strain>
    </source>
</reference>
<dbReference type="OrthoDB" id="9770043at2"/>
<dbReference type="PANTHER" id="PTHR19328">
    <property type="entry name" value="HEDGEHOG-INTERACTING PROTEIN"/>
    <property type="match status" value="1"/>
</dbReference>
<keyword evidence="5" id="KW-1185">Reference proteome</keyword>
<organism evidence="4 5">
    <name type="scientific">Nocardioides mangrovicus</name>
    <dbReference type="NCBI Taxonomy" id="2478913"/>
    <lineage>
        <taxon>Bacteria</taxon>
        <taxon>Bacillati</taxon>
        <taxon>Actinomycetota</taxon>
        <taxon>Actinomycetes</taxon>
        <taxon>Propionibacteriales</taxon>
        <taxon>Nocardioidaceae</taxon>
        <taxon>Nocardioides</taxon>
    </lineage>
</organism>
<feature type="chain" id="PRO_5039193481" evidence="2">
    <location>
        <begin position="20"/>
        <end position="397"/>
    </location>
</feature>
<dbReference type="Pfam" id="PF07995">
    <property type="entry name" value="GSDH"/>
    <property type="match status" value="1"/>
</dbReference>
<dbReference type="PANTHER" id="PTHR19328:SF13">
    <property type="entry name" value="HIPL1 PROTEIN"/>
    <property type="match status" value="1"/>
</dbReference>
<evidence type="ECO:0000256" key="2">
    <source>
        <dbReference type="SAM" id="SignalP"/>
    </source>
</evidence>
<dbReference type="InterPro" id="IPR011041">
    <property type="entry name" value="Quinoprot_gluc/sorb_DH_b-prop"/>
</dbReference>
<dbReference type="InterPro" id="IPR012938">
    <property type="entry name" value="Glc/Sorbosone_DH"/>
</dbReference>
<comment type="caution">
    <text evidence="4">The sequence shown here is derived from an EMBL/GenBank/DDBJ whole genome shotgun (WGS) entry which is preliminary data.</text>
</comment>
<protein>
    <submittedName>
        <fullName evidence="4">PQQ-dependent sugar dehydrogenase</fullName>
    </submittedName>
</protein>
<keyword evidence="2" id="KW-0732">Signal</keyword>
<gene>
    <name evidence="4" type="ORF">D9V37_02340</name>
</gene>
<name>A0A3L8P5W9_9ACTN</name>
<evidence type="ECO:0000259" key="3">
    <source>
        <dbReference type="Pfam" id="PF07995"/>
    </source>
</evidence>
<proteinExistence type="predicted"/>